<feature type="domain" description="Peripheral subunit-binding (PSBD)" evidence="7">
    <location>
        <begin position="164"/>
        <end position="201"/>
    </location>
</feature>
<dbReference type="Gene3D" id="3.30.559.10">
    <property type="entry name" value="Chloramphenicol acetyltransferase-like domain"/>
    <property type="match status" value="1"/>
</dbReference>
<dbReference type="SUPFAM" id="SSF52777">
    <property type="entry name" value="CoA-dependent acyltransferases"/>
    <property type="match status" value="1"/>
</dbReference>
<comment type="similarity">
    <text evidence="1 4">Belongs to the 2-oxoacid dehydrogenase family.</text>
</comment>
<dbReference type="PANTHER" id="PTHR23151:SF90">
    <property type="entry name" value="DIHYDROLIPOYLLYSINE-RESIDUE ACETYLTRANSFERASE COMPONENT OF PYRUVATE DEHYDROGENASE COMPLEX, MITOCHONDRIAL-RELATED"/>
    <property type="match status" value="1"/>
</dbReference>
<keyword evidence="4" id="KW-0012">Acyltransferase</keyword>
<dbReference type="Gene3D" id="2.40.50.100">
    <property type="match status" value="1"/>
</dbReference>
<dbReference type="PROSITE" id="PS00189">
    <property type="entry name" value="LIPOYL"/>
    <property type="match status" value="1"/>
</dbReference>
<evidence type="ECO:0000256" key="3">
    <source>
        <dbReference type="ARBA" id="ARBA00022946"/>
    </source>
</evidence>
<dbReference type="InterPro" id="IPR045257">
    <property type="entry name" value="E2/Pdx1"/>
</dbReference>
<dbReference type="AlphaFoldDB" id="A0A914XG40"/>
<dbReference type="GO" id="GO:0006086">
    <property type="term" value="P:pyruvate decarboxylation to acetyl-CoA"/>
    <property type="evidence" value="ECO:0007669"/>
    <property type="project" value="InterPro"/>
</dbReference>
<sequence>MFSRALAASSIRRLHGSAVLTAQSIRMPSLSPTMESGTIVKWVKKEGDEVGPGDVLCEIQTDKAVVAMETDEEGVLAKILVKEDVPDVTIGRIIAVMAEAGEDWKSVKVPEEGKGETKPAKKAESKTESKAESKKPSPAPSKPSEKPQKETAPAHSTDGQKTSLLGPAVKLMMQHYGIERDVVKGSGPKGTIVKGDLLNYIKSKNLSPKPQTAGPPTSKDDKPKKPAKPTPAPGTTYVDIPLSNMRKTIAKRLTQSKTTIPHAYLGTSVNLRTVSQLRSRLKADGIPVSVNDFVIKSVAHALRIVPEVNVQFIKDAVVPQKSVDVSVAVATESGLITPIVPNADRLGVSEISSKIKELAGKAKQNKLQLNEFQGGTFTVSNLGMYGISHFTAIINPPQAAIMAVGGAEDYLTPDMSAEKIMRVTLCFDNRAISETHAAQFLSEFQAAFEDADVLGLYKTLHFLGREYPKGAEWFHSRLKKAFERNKGETDPQKIKELIGRGEFVVKEIEALYSLRKYRAMKKRYYDQ</sequence>
<evidence type="ECO:0000256" key="4">
    <source>
        <dbReference type="RuleBase" id="RU003423"/>
    </source>
</evidence>
<evidence type="ECO:0000259" key="6">
    <source>
        <dbReference type="PROSITE" id="PS50968"/>
    </source>
</evidence>
<dbReference type="Pfam" id="PF00198">
    <property type="entry name" value="2-oxoacid_dh"/>
    <property type="match status" value="1"/>
</dbReference>
<dbReference type="SUPFAM" id="SSF47005">
    <property type="entry name" value="Peripheral subunit-binding domain of 2-oxo acid dehydrogenase complex"/>
    <property type="match status" value="1"/>
</dbReference>
<feature type="domain" description="Lipoyl-binding" evidence="6">
    <location>
        <begin position="22"/>
        <end position="98"/>
    </location>
</feature>
<feature type="region of interest" description="Disordered" evidence="5">
    <location>
        <begin position="107"/>
        <end position="165"/>
    </location>
</feature>
<evidence type="ECO:0000313" key="8">
    <source>
        <dbReference type="Proteomes" id="UP000887566"/>
    </source>
</evidence>
<feature type="compositionally biased region" description="Basic and acidic residues" evidence="5">
    <location>
        <begin position="107"/>
        <end position="135"/>
    </location>
</feature>
<dbReference type="PANTHER" id="PTHR23151">
    <property type="entry name" value="DIHYDROLIPOAMIDE ACETYL/SUCCINYL-TRANSFERASE-RELATED"/>
    <property type="match status" value="1"/>
</dbReference>
<dbReference type="InterPro" id="IPR023213">
    <property type="entry name" value="CAT-like_dom_sf"/>
</dbReference>
<dbReference type="GO" id="GO:0005739">
    <property type="term" value="C:mitochondrion"/>
    <property type="evidence" value="ECO:0007669"/>
    <property type="project" value="TreeGrafter"/>
</dbReference>
<evidence type="ECO:0000313" key="9">
    <source>
        <dbReference type="WBParaSite" id="PSAMB.scaffold8133size6580.g31006.t1"/>
    </source>
</evidence>
<dbReference type="PROSITE" id="PS51826">
    <property type="entry name" value="PSBD"/>
    <property type="match status" value="1"/>
</dbReference>
<dbReference type="InterPro" id="IPR045296">
    <property type="entry name" value="Complex1_LYR_ETFRF1_LYRM5"/>
</dbReference>
<dbReference type="InterPro" id="IPR011053">
    <property type="entry name" value="Single_hybrid_motif"/>
</dbReference>
<keyword evidence="4" id="KW-0808">Transferase</keyword>
<keyword evidence="3" id="KW-0809">Transit peptide</keyword>
<protein>
    <recommendedName>
        <fullName evidence="4">Dihydrolipoamide acetyltransferase component of pyruvate dehydrogenase complex</fullName>
        <ecNumber evidence="4">2.3.1.-</ecNumber>
    </recommendedName>
</protein>
<dbReference type="CDD" id="cd06849">
    <property type="entry name" value="lipoyl_domain"/>
    <property type="match status" value="1"/>
</dbReference>
<dbReference type="Proteomes" id="UP000887566">
    <property type="component" value="Unplaced"/>
</dbReference>
<dbReference type="Pfam" id="PF02817">
    <property type="entry name" value="E3_binding"/>
    <property type="match status" value="1"/>
</dbReference>
<keyword evidence="8" id="KW-1185">Reference proteome</keyword>
<evidence type="ECO:0000256" key="2">
    <source>
        <dbReference type="ARBA" id="ARBA00022823"/>
    </source>
</evidence>
<dbReference type="InterPro" id="IPR003016">
    <property type="entry name" value="2-oxoA_DH_lipoyl-BS"/>
</dbReference>
<dbReference type="FunFam" id="2.40.50.100:FF:000010">
    <property type="entry name" value="Acetyltransferase component of pyruvate dehydrogenase complex"/>
    <property type="match status" value="1"/>
</dbReference>
<organism evidence="8 9">
    <name type="scientific">Plectus sambesii</name>
    <dbReference type="NCBI Taxonomy" id="2011161"/>
    <lineage>
        <taxon>Eukaryota</taxon>
        <taxon>Metazoa</taxon>
        <taxon>Ecdysozoa</taxon>
        <taxon>Nematoda</taxon>
        <taxon>Chromadorea</taxon>
        <taxon>Plectida</taxon>
        <taxon>Plectina</taxon>
        <taxon>Plectoidea</taxon>
        <taxon>Plectidae</taxon>
        <taxon>Plectus</taxon>
    </lineage>
</organism>
<dbReference type="GO" id="GO:0045254">
    <property type="term" value="C:pyruvate dehydrogenase complex"/>
    <property type="evidence" value="ECO:0007669"/>
    <property type="project" value="InterPro"/>
</dbReference>
<dbReference type="InterPro" id="IPR000089">
    <property type="entry name" value="Biotin_lipoyl"/>
</dbReference>
<accession>A0A914XG40</accession>
<dbReference type="GO" id="GO:0090324">
    <property type="term" value="P:negative regulation of oxidative phosphorylation"/>
    <property type="evidence" value="ECO:0007669"/>
    <property type="project" value="InterPro"/>
</dbReference>
<dbReference type="CDD" id="cd20265">
    <property type="entry name" value="Complex1_LYR_ETFRF1_LYRM5"/>
    <property type="match status" value="1"/>
</dbReference>
<evidence type="ECO:0000256" key="5">
    <source>
        <dbReference type="SAM" id="MobiDB-lite"/>
    </source>
</evidence>
<dbReference type="Pfam" id="PF00364">
    <property type="entry name" value="Biotin_lipoyl"/>
    <property type="match status" value="1"/>
</dbReference>
<proteinExistence type="inferred from homology"/>
<dbReference type="GO" id="GO:0016746">
    <property type="term" value="F:acyltransferase activity"/>
    <property type="evidence" value="ECO:0007669"/>
    <property type="project" value="UniProtKB-KW"/>
</dbReference>
<reference evidence="9" key="1">
    <citation type="submission" date="2022-11" db="UniProtKB">
        <authorList>
            <consortium name="WormBaseParasite"/>
        </authorList>
    </citation>
    <scope>IDENTIFICATION</scope>
</reference>
<dbReference type="InterPro" id="IPR036625">
    <property type="entry name" value="E3-bd_dom_sf"/>
</dbReference>
<dbReference type="WBParaSite" id="PSAMB.scaffold8133size6580.g31006.t1">
    <property type="protein sequence ID" value="PSAMB.scaffold8133size6580.g31006.t1"/>
    <property type="gene ID" value="PSAMB.scaffold8133size6580.g31006"/>
</dbReference>
<dbReference type="PROSITE" id="PS50968">
    <property type="entry name" value="BIOTINYL_LIPOYL"/>
    <property type="match status" value="1"/>
</dbReference>
<name>A0A914XG40_9BILA</name>
<evidence type="ECO:0000256" key="1">
    <source>
        <dbReference type="ARBA" id="ARBA00007317"/>
    </source>
</evidence>
<dbReference type="InterPro" id="IPR001078">
    <property type="entry name" value="2-oxoacid_DH_actylTfrase"/>
</dbReference>
<dbReference type="SUPFAM" id="SSF51230">
    <property type="entry name" value="Single hybrid motif"/>
    <property type="match status" value="1"/>
</dbReference>
<keyword evidence="2 4" id="KW-0450">Lipoyl</keyword>
<comment type="cofactor">
    <cofactor evidence="4">
        <name>(R)-lipoate</name>
        <dbReference type="ChEBI" id="CHEBI:83088"/>
    </cofactor>
</comment>
<evidence type="ECO:0000259" key="7">
    <source>
        <dbReference type="PROSITE" id="PS51826"/>
    </source>
</evidence>
<dbReference type="Gene3D" id="4.10.320.10">
    <property type="entry name" value="E3-binding domain"/>
    <property type="match status" value="1"/>
</dbReference>
<dbReference type="EC" id="2.3.1.-" evidence="4"/>
<feature type="region of interest" description="Disordered" evidence="5">
    <location>
        <begin position="203"/>
        <end position="235"/>
    </location>
</feature>
<dbReference type="InterPro" id="IPR004167">
    <property type="entry name" value="PSBD"/>
</dbReference>